<protein>
    <submittedName>
        <fullName evidence="2">Uncharacterized protein</fullName>
    </submittedName>
</protein>
<gene>
    <name evidence="2" type="ORF">DFH07DRAFT_945390</name>
</gene>
<evidence type="ECO:0000313" key="3">
    <source>
        <dbReference type="Proteomes" id="UP001215280"/>
    </source>
</evidence>
<keyword evidence="1" id="KW-0472">Membrane</keyword>
<evidence type="ECO:0000256" key="1">
    <source>
        <dbReference type="SAM" id="Phobius"/>
    </source>
</evidence>
<dbReference type="AlphaFoldDB" id="A0AAD7HZD7"/>
<organism evidence="2 3">
    <name type="scientific">Mycena maculata</name>
    <dbReference type="NCBI Taxonomy" id="230809"/>
    <lineage>
        <taxon>Eukaryota</taxon>
        <taxon>Fungi</taxon>
        <taxon>Dikarya</taxon>
        <taxon>Basidiomycota</taxon>
        <taxon>Agaricomycotina</taxon>
        <taxon>Agaricomycetes</taxon>
        <taxon>Agaricomycetidae</taxon>
        <taxon>Agaricales</taxon>
        <taxon>Marasmiineae</taxon>
        <taxon>Mycenaceae</taxon>
        <taxon>Mycena</taxon>
    </lineage>
</organism>
<name>A0AAD7HZD7_9AGAR</name>
<keyword evidence="3" id="KW-1185">Reference proteome</keyword>
<sequence length="313" mass="34994">MSSMANGSHNNSKTLAIRGKNQWFSFATAPEELRYGDSLKIRGTLGFDLYPDLIRGVTSKQRPFWYIPRPLLFIIRGPELKSAKVARFPVTDSTCSWDYPESDVLNNRGYTEINHLWRHRKSLSAYWFYINRYFGFFSGIAVSALPLLTLSLEYSFFRAAARGHSGRNASNSIHCHDNPGARSLRLQSSSYVVPACNGAQCGCGQRGTRLVLTLSSKQQPMTQFSVLIHGAAFGSPHDLRRLPFRFAGKSMIMALTNLANIASYYYIFAGSLATFVSSISVTMISRFILNLHENDNAGIMSQLSMPVVQHNIP</sequence>
<feature type="transmembrane region" description="Helical" evidence="1">
    <location>
        <begin position="263"/>
        <end position="284"/>
    </location>
</feature>
<keyword evidence="1" id="KW-0812">Transmembrane</keyword>
<feature type="transmembrane region" description="Helical" evidence="1">
    <location>
        <begin position="126"/>
        <end position="148"/>
    </location>
</feature>
<proteinExistence type="predicted"/>
<reference evidence="2" key="1">
    <citation type="submission" date="2023-03" db="EMBL/GenBank/DDBJ databases">
        <title>Massive genome expansion in bonnet fungi (Mycena s.s.) driven by repeated elements and novel gene families across ecological guilds.</title>
        <authorList>
            <consortium name="Lawrence Berkeley National Laboratory"/>
            <person name="Harder C.B."/>
            <person name="Miyauchi S."/>
            <person name="Viragh M."/>
            <person name="Kuo A."/>
            <person name="Thoen E."/>
            <person name="Andreopoulos B."/>
            <person name="Lu D."/>
            <person name="Skrede I."/>
            <person name="Drula E."/>
            <person name="Henrissat B."/>
            <person name="Morin E."/>
            <person name="Kohler A."/>
            <person name="Barry K."/>
            <person name="LaButti K."/>
            <person name="Morin E."/>
            <person name="Salamov A."/>
            <person name="Lipzen A."/>
            <person name="Mereny Z."/>
            <person name="Hegedus B."/>
            <person name="Baldrian P."/>
            <person name="Stursova M."/>
            <person name="Weitz H."/>
            <person name="Taylor A."/>
            <person name="Grigoriev I.V."/>
            <person name="Nagy L.G."/>
            <person name="Martin F."/>
            <person name="Kauserud H."/>
        </authorList>
    </citation>
    <scope>NUCLEOTIDE SEQUENCE</scope>
    <source>
        <strain evidence="2">CBHHK188m</strain>
    </source>
</reference>
<accession>A0AAD7HZD7</accession>
<dbReference type="Proteomes" id="UP001215280">
    <property type="component" value="Unassembled WGS sequence"/>
</dbReference>
<comment type="caution">
    <text evidence="2">The sequence shown here is derived from an EMBL/GenBank/DDBJ whole genome shotgun (WGS) entry which is preliminary data.</text>
</comment>
<evidence type="ECO:0000313" key="2">
    <source>
        <dbReference type="EMBL" id="KAJ7730478.1"/>
    </source>
</evidence>
<dbReference type="EMBL" id="JARJLG010000190">
    <property type="protein sequence ID" value="KAJ7730478.1"/>
    <property type="molecule type" value="Genomic_DNA"/>
</dbReference>
<keyword evidence="1" id="KW-1133">Transmembrane helix</keyword>